<organism evidence="3 4">
    <name type="scientific">Paracoccidioides lutzii (strain ATCC MYA-826 / Pb01)</name>
    <name type="common">Paracoccidioides brasiliensis</name>
    <dbReference type="NCBI Taxonomy" id="502779"/>
    <lineage>
        <taxon>Eukaryota</taxon>
        <taxon>Fungi</taxon>
        <taxon>Dikarya</taxon>
        <taxon>Ascomycota</taxon>
        <taxon>Pezizomycotina</taxon>
        <taxon>Eurotiomycetes</taxon>
        <taxon>Eurotiomycetidae</taxon>
        <taxon>Onygenales</taxon>
        <taxon>Ajellomycetaceae</taxon>
        <taxon>Paracoccidioides</taxon>
    </lineage>
</organism>
<feature type="region of interest" description="Disordered" evidence="1">
    <location>
        <begin position="313"/>
        <end position="349"/>
    </location>
</feature>
<feature type="compositionally biased region" description="Pro residues" evidence="1">
    <location>
        <begin position="412"/>
        <end position="421"/>
    </location>
</feature>
<dbReference type="PANTHER" id="PTHR28244:SF1">
    <property type="entry name" value="RNA POLYMERASE I-SPECIFIC TRANSCRIPTION INITIATION FACTOR RRN11"/>
    <property type="match status" value="1"/>
</dbReference>
<dbReference type="eggNOG" id="ENOG502STPQ">
    <property type="taxonomic scope" value="Eukaryota"/>
</dbReference>
<feature type="region of interest" description="Disordered" evidence="1">
    <location>
        <begin position="378"/>
        <end position="421"/>
    </location>
</feature>
<dbReference type="Proteomes" id="UP000002059">
    <property type="component" value="Partially assembled WGS sequence"/>
</dbReference>
<dbReference type="KEGG" id="pbl:PAAG_08564"/>
<keyword evidence="4" id="KW-1185">Reference proteome</keyword>
<dbReference type="EMBL" id="KN294029">
    <property type="protein sequence ID" value="EEH38837.2"/>
    <property type="molecule type" value="Genomic_DNA"/>
</dbReference>
<protein>
    <recommendedName>
        <fullName evidence="2">Extracellular mutant protein 11 C-terminal domain-containing protein</fullName>
    </recommendedName>
</protein>
<dbReference type="GO" id="GO:0070860">
    <property type="term" value="C:RNA polymerase I core factor complex"/>
    <property type="evidence" value="ECO:0007669"/>
    <property type="project" value="TreeGrafter"/>
</dbReference>
<feature type="compositionally biased region" description="Basic and acidic residues" evidence="1">
    <location>
        <begin position="245"/>
        <end position="271"/>
    </location>
</feature>
<dbReference type="OMA" id="WEDCGDQ"/>
<evidence type="ECO:0000256" key="1">
    <source>
        <dbReference type="SAM" id="MobiDB-lite"/>
    </source>
</evidence>
<dbReference type="GO" id="GO:0001164">
    <property type="term" value="F:RNA polymerase I core promoter sequence-specific DNA binding"/>
    <property type="evidence" value="ECO:0007669"/>
    <property type="project" value="TreeGrafter"/>
</dbReference>
<feature type="domain" description="Extracellular mutant protein 11 C-terminal" evidence="2">
    <location>
        <begin position="479"/>
        <end position="610"/>
    </location>
</feature>
<reference evidence="3 4" key="1">
    <citation type="journal article" date="2011" name="PLoS Genet.">
        <title>Comparative genomic analysis of human fungal pathogens causing paracoccidioidomycosis.</title>
        <authorList>
            <person name="Desjardins C.A."/>
            <person name="Champion M.D."/>
            <person name="Holder J.W."/>
            <person name="Muszewska A."/>
            <person name="Goldberg J."/>
            <person name="Bailao A.M."/>
            <person name="Brigido M.M."/>
            <person name="Ferreira M.E."/>
            <person name="Garcia A.M."/>
            <person name="Grynberg M."/>
            <person name="Gujja S."/>
            <person name="Heiman D.I."/>
            <person name="Henn M.R."/>
            <person name="Kodira C.D."/>
            <person name="Leon-Narvaez H."/>
            <person name="Longo L.V."/>
            <person name="Ma L.J."/>
            <person name="Malavazi I."/>
            <person name="Matsuo A.L."/>
            <person name="Morais F.V."/>
            <person name="Pereira M."/>
            <person name="Rodriguez-Brito S."/>
            <person name="Sakthikumar S."/>
            <person name="Salem-Izacc S.M."/>
            <person name="Sykes S.M."/>
            <person name="Teixeira M.M."/>
            <person name="Vallejo M.C."/>
            <person name="Walter M.E."/>
            <person name="Yandava C."/>
            <person name="Young S."/>
            <person name="Zeng Q."/>
            <person name="Zucker J."/>
            <person name="Felipe M.S."/>
            <person name="Goldman G.H."/>
            <person name="Haas B.J."/>
            <person name="McEwen J.G."/>
            <person name="Nino-Vega G."/>
            <person name="Puccia R."/>
            <person name="San-Blas G."/>
            <person name="Soares C.M."/>
            <person name="Birren B.W."/>
            <person name="Cuomo C.A."/>
        </authorList>
    </citation>
    <scope>NUCLEOTIDE SEQUENCE [LARGE SCALE GENOMIC DNA]</scope>
    <source>
        <strain evidence="4">ATCC MYA-826 / Pb01</strain>
    </source>
</reference>
<dbReference type="STRING" id="502779.C1HCS3"/>
<name>C1HCS3_PARBA</name>
<dbReference type="Pfam" id="PF15463">
    <property type="entry name" value="ECM11"/>
    <property type="match status" value="1"/>
</dbReference>
<feature type="region of interest" description="Disordered" evidence="1">
    <location>
        <begin position="124"/>
        <end position="163"/>
    </location>
</feature>
<dbReference type="VEuPathDB" id="FungiDB:PAAG_08564"/>
<proteinExistence type="predicted"/>
<dbReference type="GO" id="GO:0042790">
    <property type="term" value="P:nucleolar large rRNA transcription by RNA polymerase I"/>
    <property type="evidence" value="ECO:0007669"/>
    <property type="project" value="TreeGrafter"/>
</dbReference>
<evidence type="ECO:0000259" key="2">
    <source>
        <dbReference type="Pfam" id="PF15463"/>
    </source>
</evidence>
<evidence type="ECO:0000313" key="4">
    <source>
        <dbReference type="Proteomes" id="UP000002059"/>
    </source>
</evidence>
<feature type="compositionally biased region" description="Polar residues" evidence="1">
    <location>
        <begin position="52"/>
        <end position="63"/>
    </location>
</feature>
<dbReference type="InterPro" id="IPR029178">
    <property type="entry name" value="Ecm11_C"/>
</dbReference>
<dbReference type="HOGENOM" id="CLU_524753_0_0_1"/>
<dbReference type="AlphaFoldDB" id="C1HCS3"/>
<gene>
    <name evidence="3" type="ORF">PAAG_08564</name>
</gene>
<feature type="region of interest" description="Disordered" evidence="1">
    <location>
        <begin position="52"/>
        <end position="76"/>
    </location>
</feature>
<feature type="compositionally biased region" description="Polar residues" evidence="1">
    <location>
        <begin position="337"/>
        <end position="349"/>
    </location>
</feature>
<dbReference type="GeneID" id="9092742"/>
<dbReference type="GO" id="GO:0017025">
    <property type="term" value="F:TBP-class protein binding"/>
    <property type="evidence" value="ECO:0007669"/>
    <property type="project" value="TreeGrafter"/>
</dbReference>
<feature type="region of interest" description="Disordered" evidence="1">
    <location>
        <begin position="242"/>
        <end position="275"/>
    </location>
</feature>
<dbReference type="InterPro" id="IPR053029">
    <property type="entry name" value="RNA_pol_I-specific_init_factor"/>
</dbReference>
<dbReference type="RefSeq" id="XP_015701215.1">
    <property type="nucleotide sequence ID" value="XM_015846551.1"/>
</dbReference>
<dbReference type="PANTHER" id="PTHR28244">
    <property type="entry name" value="RNA POLYMERASE I-SPECIFIC TRANSCRIPTION INITIATION FACTOR RRN11"/>
    <property type="match status" value="1"/>
</dbReference>
<sequence length="615" mass="69206">MGFVQGQSVMFTDNQRFIYASASWTKFPKSSMMAKPNWAGSGPKFTSRVNASRTCSDFRSPQSRLPKVSKDSKDDRDMAVGEYVRGKHLQNDTPATQCSGQATINPSRELVANMARVKVPSTKLNDASLPAPGAKDNPMSTIKSGDGVGYRAQNNSQSRSRDVSDIFDTDVETVDESTTTVASLSRGEEDHRLDIQAPSAARFTSQEKNNFPSHVPFHMQYSHSNSRSRNSLEERMLVELGSDPVEDRHDDLQEPVEHHTREDAAEARDENEFNGDDAQVFDWNINHAPNGEPMSWQKIETALRDTKTPRLLQASPQQEDANPRFRPKQPEPEIFPDSNTYASKPTQRFSTGSRFMARSRFRTLNLREGVPQEGDRLIGSLSIPQTSPTRIVPPSPQPRLASEPEEKIPAEPNQPIPLQPVPEKPGRYNHDGLFDITDLSVVDSFQSENSDNQPTYTSLLLYTISPVSSKRSLTDFSSDYPQNILMTKSFSDLQAESFDYNPAPPQPVFQPQDPPIPLTEKLAQLKGLTEEQRKTFFASLTLADWERSGDWIIEQFSHLLQRTREARQERRQVAAVFEKEIERRYQLVEVEGKGISKRLDDMRTGGMEVLKGGDV</sequence>
<accession>C1HCS3</accession>
<evidence type="ECO:0000313" key="3">
    <source>
        <dbReference type="EMBL" id="EEH38837.2"/>
    </source>
</evidence>
<dbReference type="OrthoDB" id="2159786at2759"/>